<dbReference type="Proteomes" id="UP000054279">
    <property type="component" value="Unassembled WGS sequence"/>
</dbReference>
<name>A0A0C9VGE5_SPHS4</name>
<dbReference type="HOGENOM" id="CLU_2185624_0_0_1"/>
<protein>
    <submittedName>
        <fullName evidence="1">Uncharacterized protein</fullName>
    </submittedName>
</protein>
<reference evidence="1 2" key="1">
    <citation type="submission" date="2014-06" db="EMBL/GenBank/DDBJ databases">
        <title>Evolutionary Origins and Diversification of the Mycorrhizal Mutualists.</title>
        <authorList>
            <consortium name="DOE Joint Genome Institute"/>
            <consortium name="Mycorrhizal Genomics Consortium"/>
            <person name="Kohler A."/>
            <person name="Kuo A."/>
            <person name="Nagy L.G."/>
            <person name="Floudas D."/>
            <person name="Copeland A."/>
            <person name="Barry K.W."/>
            <person name="Cichocki N."/>
            <person name="Veneault-Fourrey C."/>
            <person name="LaButti K."/>
            <person name="Lindquist E.A."/>
            <person name="Lipzen A."/>
            <person name="Lundell T."/>
            <person name="Morin E."/>
            <person name="Murat C."/>
            <person name="Riley R."/>
            <person name="Ohm R."/>
            <person name="Sun H."/>
            <person name="Tunlid A."/>
            <person name="Henrissat B."/>
            <person name="Grigoriev I.V."/>
            <person name="Hibbett D.S."/>
            <person name="Martin F."/>
        </authorList>
    </citation>
    <scope>NUCLEOTIDE SEQUENCE [LARGE SCALE GENOMIC DNA]</scope>
    <source>
        <strain evidence="1 2">SS14</strain>
    </source>
</reference>
<gene>
    <name evidence="1" type="ORF">M422DRAFT_250540</name>
</gene>
<evidence type="ECO:0000313" key="1">
    <source>
        <dbReference type="EMBL" id="KIJ46104.1"/>
    </source>
</evidence>
<keyword evidence="2" id="KW-1185">Reference proteome</keyword>
<evidence type="ECO:0000313" key="2">
    <source>
        <dbReference type="Proteomes" id="UP000054279"/>
    </source>
</evidence>
<organism evidence="1 2">
    <name type="scientific">Sphaerobolus stellatus (strain SS14)</name>
    <dbReference type="NCBI Taxonomy" id="990650"/>
    <lineage>
        <taxon>Eukaryota</taxon>
        <taxon>Fungi</taxon>
        <taxon>Dikarya</taxon>
        <taxon>Basidiomycota</taxon>
        <taxon>Agaricomycotina</taxon>
        <taxon>Agaricomycetes</taxon>
        <taxon>Phallomycetidae</taxon>
        <taxon>Geastrales</taxon>
        <taxon>Sphaerobolaceae</taxon>
        <taxon>Sphaerobolus</taxon>
    </lineage>
</organism>
<sequence length="109" mass="11878">MSLPPFSSLVPENFYGNIPQGHCPPLSTDSYYTSHEPNQRVLGDRDMNLSMNPLTRQSSGYLGGIDSRKATNLKMLILLPPCGGQGLSLLEQRHSAMPSWFVGGGEARS</sequence>
<dbReference type="EMBL" id="KN837109">
    <property type="protein sequence ID" value="KIJ46104.1"/>
    <property type="molecule type" value="Genomic_DNA"/>
</dbReference>
<accession>A0A0C9VGE5</accession>
<dbReference type="AlphaFoldDB" id="A0A0C9VGE5"/>
<proteinExistence type="predicted"/>